<gene>
    <name evidence="1" type="ORF">GCM10025790_06990</name>
</gene>
<accession>A0ABP9FTG4</accession>
<organism evidence="1 2">
    <name type="scientific">Nesterenkonia rhizosphaerae</name>
    <dbReference type="NCBI Taxonomy" id="1348272"/>
    <lineage>
        <taxon>Bacteria</taxon>
        <taxon>Bacillati</taxon>
        <taxon>Actinomycetota</taxon>
        <taxon>Actinomycetes</taxon>
        <taxon>Micrococcales</taxon>
        <taxon>Micrococcaceae</taxon>
        <taxon>Nesterenkonia</taxon>
    </lineage>
</organism>
<sequence>MTTPIHDLIESLKGARTYEALAKDCGGTPSPGRIHQMAKSPMKVFPSPESLRGLAKGLGVRPSVVVKACAESLGLIDEEELLGPPLPLPEGVRNLSRSQRNALIAIAQEIVTTNEALRAAQAADAPEATSAA</sequence>
<evidence type="ECO:0000313" key="1">
    <source>
        <dbReference type="EMBL" id="GAA4914626.1"/>
    </source>
</evidence>
<dbReference type="EMBL" id="BAABLW010000003">
    <property type="protein sequence ID" value="GAA4914626.1"/>
    <property type="molecule type" value="Genomic_DNA"/>
</dbReference>
<dbReference type="RefSeq" id="WP_345476697.1">
    <property type="nucleotide sequence ID" value="NZ_BAABLW010000003.1"/>
</dbReference>
<protein>
    <recommendedName>
        <fullName evidence="3">HTH cro/C1-type domain-containing protein</fullName>
    </recommendedName>
</protein>
<evidence type="ECO:0000313" key="2">
    <source>
        <dbReference type="Proteomes" id="UP001500368"/>
    </source>
</evidence>
<proteinExistence type="predicted"/>
<keyword evidence="2" id="KW-1185">Reference proteome</keyword>
<name>A0ABP9FTG4_9MICC</name>
<evidence type="ECO:0008006" key="3">
    <source>
        <dbReference type="Google" id="ProtNLM"/>
    </source>
</evidence>
<comment type="caution">
    <text evidence="1">The sequence shown here is derived from an EMBL/GenBank/DDBJ whole genome shotgun (WGS) entry which is preliminary data.</text>
</comment>
<dbReference type="Proteomes" id="UP001500368">
    <property type="component" value="Unassembled WGS sequence"/>
</dbReference>
<reference evidence="2" key="1">
    <citation type="journal article" date="2019" name="Int. J. Syst. Evol. Microbiol.">
        <title>The Global Catalogue of Microorganisms (GCM) 10K type strain sequencing project: providing services to taxonomists for standard genome sequencing and annotation.</title>
        <authorList>
            <consortium name="The Broad Institute Genomics Platform"/>
            <consortium name="The Broad Institute Genome Sequencing Center for Infectious Disease"/>
            <person name="Wu L."/>
            <person name="Ma J."/>
        </authorList>
    </citation>
    <scope>NUCLEOTIDE SEQUENCE [LARGE SCALE GENOMIC DNA]</scope>
    <source>
        <strain evidence="2">JCM 19129</strain>
    </source>
</reference>